<proteinExistence type="predicted"/>
<keyword evidence="3" id="KW-1185">Reference proteome</keyword>
<comment type="caution">
    <text evidence="2">The sequence shown here is derived from an EMBL/GenBank/DDBJ whole genome shotgun (WGS) entry which is preliminary data.</text>
</comment>
<sequence>CRQKSSSQTLEVPEALTTAVALDYARQQDGGPTGAASAGGVPAGVSSPDTHLRLA</sequence>
<protein>
    <submittedName>
        <fullName evidence="2">Uncharacterized protein</fullName>
    </submittedName>
</protein>
<dbReference type="AlphaFoldDB" id="A0AAQ4E7N3"/>
<feature type="non-terminal residue" evidence="2">
    <location>
        <position position="1"/>
    </location>
</feature>
<organism evidence="2 3">
    <name type="scientific">Amblyomma americanum</name>
    <name type="common">Lone star tick</name>
    <dbReference type="NCBI Taxonomy" id="6943"/>
    <lineage>
        <taxon>Eukaryota</taxon>
        <taxon>Metazoa</taxon>
        <taxon>Ecdysozoa</taxon>
        <taxon>Arthropoda</taxon>
        <taxon>Chelicerata</taxon>
        <taxon>Arachnida</taxon>
        <taxon>Acari</taxon>
        <taxon>Parasitiformes</taxon>
        <taxon>Ixodida</taxon>
        <taxon>Ixodoidea</taxon>
        <taxon>Ixodidae</taxon>
        <taxon>Amblyomminae</taxon>
        <taxon>Amblyomma</taxon>
    </lineage>
</organism>
<evidence type="ECO:0000313" key="2">
    <source>
        <dbReference type="EMBL" id="KAK8770680.1"/>
    </source>
</evidence>
<dbReference type="Proteomes" id="UP001321473">
    <property type="component" value="Unassembled WGS sequence"/>
</dbReference>
<evidence type="ECO:0000256" key="1">
    <source>
        <dbReference type="SAM" id="MobiDB-lite"/>
    </source>
</evidence>
<gene>
    <name evidence="2" type="ORF">V5799_012855</name>
</gene>
<evidence type="ECO:0000313" key="3">
    <source>
        <dbReference type="Proteomes" id="UP001321473"/>
    </source>
</evidence>
<dbReference type="EMBL" id="JARKHS020020706">
    <property type="protein sequence ID" value="KAK8770680.1"/>
    <property type="molecule type" value="Genomic_DNA"/>
</dbReference>
<reference evidence="2 3" key="1">
    <citation type="journal article" date="2023" name="Arcadia Sci">
        <title>De novo assembly of a long-read Amblyomma americanum tick genome.</title>
        <authorList>
            <person name="Chou S."/>
            <person name="Poskanzer K.E."/>
            <person name="Rollins M."/>
            <person name="Thuy-Boun P.S."/>
        </authorList>
    </citation>
    <scope>NUCLEOTIDE SEQUENCE [LARGE SCALE GENOMIC DNA]</scope>
    <source>
        <strain evidence="2">F_SG_1</strain>
        <tissue evidence="2">Salivary glands</tissue>
    </source>
</reference>
<accession>A0AAQ4E7N3</accession>
<name>A0AAQ4E7N3_AMBAM</name>
<feature type="region of interest" description="Disordered" evidence="1">
    <location>
        <begin position="26"/>
        <end position="55"/>
    </location>
</feature>
<feature type="compositionally biased region" description="Low complexity" evidence="1">
    <location>
        <begin position="34"/>
        <end position="48"/>
    </location>
</feature>